<dbReference type="InterPro" id="IPR009057">
    <property type="entry name" value="Homeodomain-like_sf"/>
</dbReference>
<reference evidence="8 9" key="1">
    <citation type="submission" date="2013-11" db="EMBL/GenBank/DDBJ databases">
        <title>Draft genome of the bovine lungworm Dictyocaulus viviparus.</title>
        <authorList>
            <person name="Mitreva M."/>
        </authorList>
    </citation>
    <scope>NUCLEOTIDE SEQUENCE [LARGE SCALE GENOMIC DNA]</scope>
    <source>
        <strain evidence="8 9">HannoverDv2000</strain>
    </source>
</reference>
<dbReference type="PANTHER" id="PTHR44653:SF2">
    <property type="entry name" value="DNAJ HOMOLOG SUBFAMILY C MEMBER 1"/>
    <property type="match status" value="1"/>
</dbReference>
<keyword evidence="3" id="KW-0732">Signal</keyword>
<evidence type="ECO:0000256" key="4">
    <source>
        <dbReference type="ARBA" id="ARBA00022989"/>
    </source>
</evidence>
<sequence>MRRVKGIVINHDVPICTTEWSQVEQKQLEDALQRYPKGCESRWDKIAAAIPTKTKEQCQERIKKLVELTGY</sequence>
<dbReference type="OrthoDB" id="10250354at2759"/>
<dbReference type="CDD" id="cd00167">
    <property type="entry name" value="SANT"/>
    <property type="match status" value="1"/>
</dbReference>
<evidence type="ECO:0000256" key="3">
    <source>
        <dbReference type="ARBA" id="ARBA00022729"/>
    </source>
</evidence>
<keyword evidence="9" id="KW-1185">Reference proteome</keyword>
<proteinExistence type="predicted"/>
<dbReference type="GO" id="GO:0005634">
    <property type="term" value="C:nucleus"/>
    <property type="evidence" value="ECO:0007669"/>
    <property type="project" value="UniProtKB-SubCell"/>
</dbReference>
<evidence type="ECO:0000313" key="8">
    <source>
        <dbReference type="EMBL" id="KJH49069.1"/>
    </source>
</evidence>
<dbReference type="GO" id="GO:0012505">
    <property type="term" value="C:endomembrane system"/>
    <property type="evidence" value="ECO:0007669"/>
    <property type="project" value="UniProtKB-SubCell"/>
</dbReference>
<keyword evidence="2" id="KW-0812">Transmembrane</keyword>
<evidence type="ECO:0000256" key="6">
    <source>
        <dbReference type="ARBA" id="ARBA00037847"/>
    </source>
</evidence>
<dbReference type="GO" id="GO:0003677">
    <property type="term" value="F:DNA binding"/>
    <property type="evidence" value="ECO:0007669"/>
    <property type="project" value="UniProtKB-KW"/>
</dbReference>
<dbReference type="SUPFAM" id="SSF46689">
    <property type="entry name" value="Homeodomain-like"/>
    <property type="match status" value="1"/>
</dbReference>
<evidence type="ECO:0000313" key="9">
    <source>
        <dbReference type="Proteomes" id="UP000053766"/>
    </source>
</evidence>
<evidence type="ECO:0000259" key="7">
    <source>
        <dbReference type="PROSITE" id="PS50090"/>
    </source>
</evidence>
<keyword evidence="4" id="KW-1133">Transmembrane helix</keyword>
<evidence type="ECO:0000256" key="2">
    <source>
        <dbReference type="ARBA" id="ARBA00022692"/>
    </source>
</evidence>
<dbReference type="Proteomes" id="UP000053766">
    <property type="component" value="Unassembled WGS sequence"/>
</dbReference>
<reference evidence="9" key="2">
    <citation type="journal article" date="2016" name="Sci. Rep.">
        <title>Dictyocaulus viviparus genome, variome and transcriptome elucidate lungworm biology and support future intervention.</title>
        <authorList>
            <person name="McNulty S.N."/>
            <person name="Strube C."/>
            <person name="Rosa B.A."/>
            <person name="Martin J.C."/>
            <person name="Tyagi R."/>
            <person name="Choi Y.J."/>
            <person name="Wang Q."/>
            <person name="Hallsworth Pepin K."/>
            <person name="Zhang X."/>
            <person name="Ozersky P."/>
            <person name="Wilson R.K."/>
            <person name="Sternberg P.W."/>
            <person name="Gasser R.B."/>
            <person name="Mitreva M."/>
        </authorList>
    </citation>
    <scope>NUCLEOTIDE SEQUENCE [LARGE SCALE GENOMIC DNA]</scope>
    <source>
        <strain evidence="9">HannoverDv2000</strain>
    </source>
</reference>
<organism evidence="8 9">
    <name type="scientific">Dictyocaulus viviparus</name>
    <name type="common">Bovine lungworm</name>
    <dbReference type="NCBI Taxonomy" id="29172"/>
    <lineage>
        <taxon>Eukaryota</taxon>
        <taxon>Metazoa</taxon>
        <taxon>Ecdysozoa</taxon>
        <taxon>Nematoda</taxon>
        <taxon>Chromadorea</taxon>
        <taxon>Rhabditida</taxon>
        <taxon>Rhabditina</taxon>
        <taxon>Rhabditomorpha</taxon>
        <taxon>Strongyloidea</taxon>
        <taxon>Metastrongylidae</taxon>
        <taxon>Dictyocaulus</taxon>
    </lineage>
</organism>
<keyword evidence="8" id="KW-0238">DNA-binding</keyword>
<dbReference type="Pfam" id="PF00249">
    <property type="entry name" value="Myb_DNA-binding"/>
    <property type="match status" value="1"/>
</dbReference>
<protein>
    <submittedName>
        <fullName evidence="8">Myb-like DNA-binding domain protein</fullName>
    </submittedName>
</protein>
<keyword evidence="5" id="KW-0472">Membrane</keyword>
<gene>
    <name evidence="8" type="ORF">DICVIV_04776</name>
</gene>
<dbReference type="Gene3D" id="1.10.10.60">
    <property type="entry name" value="Homeodomain-like"/>
    <property type="match status" value="1"/>
</dbReference>
<dbReference type="PROSITE" id="PS50090">
    <property type="entry name" value="MYB_LIKE"/>
    <property type="match status" value="1"/>
</dbReference>
<comment type="subcellular location">
    <subcellularLocation>
        <location evidence="6">Endomembrane system</location>
        <topology evidence="6">Single-pass membrane protein</topology>
    </subcellularLocation>
    <subcellularLocation>
        <location evidence="1">Nucleus</location>
    </subcellularLocation>
</comment>
<name>A0A0D8XZ77_DICVI</name>
<dbReference type="InterPro" id="IPR001005">
    <property type="entry name" value="SANT/Myb"/>
</dbReference>
<feature type="domain" description="Myb-like" evidence="7">
    <location>
        <begin position="20"/>
        <end position="66"/>
    </location>
</feature>
<dbReference type="STRING" id="29172.A0A0D8XZ77"/>
<accession>A0A0D8XZ77</accession>
<evidence type="ECO:0000256" key="5">
    <source>
        <dbReference type="ARBA" id="ARBA00023136"/>
    </source>
</evidence>
<dbReference type="SMART" id="SM00717">
    <property type="entry name" value="SANT"/>
    <property type="match status" value="1"/>
</dbReference>
<dbReference type="InterPro" id="IPR052606">
    <property type="entry name" value="DnaJ_domain_protein"/>
</dbReference>
<evidence type="ECO:0000256" key="1">
    <source>
        <dbReference type="ARBA" id="ARBA00004123"/>
    </source>
</evidence>
<dbReference type="PANTHER" id="PTHR44653">
    <property type="entry name" value="DNAJ HOMOLOG SUBFAMILY C MEMBER 1"/>
    <property type="match status" value="1"/>
</dbReference>
<dbReference type="AlphaFoldDB" id="A0A0D8XZ77"/>
<dbReference type="EMBL" id="KN716246">
    <property type="protein sequence ID" value="KJH49069.1"/>
    <property type="molecule type" value="Genomic_DNA"/>
</dbReference>